<dbReference type="AlphaFoldDB" id="A0A0U4B701"/>
<keyword evidence="1" id="KW-0472">Membrane</keyword>
<gene>
    <name evidence="3" type="ORF">AERYTH_03310</name>
</gene>
<feature type="transmembrane region" description="Helical" evidence="1">
    <location>
        <begin position="87"/>
        <end position="107"/>
    </location>
</feature>
<feature type="transmembrane region" description="Helical" evidence="1">
    <location>
        <begin position="6"/>
        <end position="21"/>
    </location>
</feature>
<evidence type="ECO:0000313" key="3">
    <source>
        <dbReference type="EMBL" id="ALX03801.1"/>
    </source>
</evidence>
<keyword evidence="3" id="KW-0830">Ubiquinone</keyword>
<feature type="region of interest" description="Disordered" evidence="2">
    <location>
        <begin position="243"/>
        <end position="277"/>
    </location>
</feature>
<keyword evidence="1" id="KW-0812">Transmembrane</keyword>
<dbReference type="EC" id="7.1.1.-" evidence="1"/>
<dbReference type="Proteomes" id="UP000067689">
    <property type="component" value="Chromosome"/>
</dbReference>
<dbReference type="PANTHER" id="PTHR33269:SF19">
    <property type="entry name" value="NADH-QUINONE OXIDOREDUCTASE SUBUNIT J"/>
    <property type="match status" value="1"/>
</dbReference>
<feature type="region of interest" description="Disordered" evidence="2">
    <location>
        <begin position="184"/>
        <end position="221"/>
    </location>
</feature>
<dbReference type="NCBIfam" id="NF005165">
    <property type="entry name" value="PRK06638.1-5"/>
    <property type="match status" value="1"/>
</dbReference>
<evidence type="ECO:0000256" key="1">
    <source>
        <dbReference type="RuleBase" id="RU004429"/>
    </source>
</evidence>
<dbReference type="Gene3D" id="1.20.120.1200">
    <property type="entry name" value="NADH-ubiquinone/plastoquinone oxidoreductase chain 6, subunit NuoJ"/>
    <property type="match status" value="1"/>
</dbReference>
<keyword evidence="1" id="KW-0874">Quinone</keyword>
<feature type="transmembrane region" description="Helical" evidence="1">
    <location>
        <begin position="51"/>
        <end position="75"/>
    </location>
</feature>
<keyword evidence="4" id="KW-1185">Reference proteome</keyword>
<keyword evidence="1" id="KW-1133">Transmembrane helix</keyword>
<dbReference type="RefSeq" id="WP_067854623.1">
    <property type="nucleotide sequence ID" value="NZ_CP011502.1"/>
</dbReference>
<comment type="function">
    <text evidence="1">NDH-1 shuttles electrons from NADH, via FMN and iron-sulfur (Fe-S) centers, to quinones in the respiratory chain. Couples the redox reaction to proton translocation (for every two electrons transferred, four hydrogen ions are translocated across the cytoplasmic membrane), and thus conserves the redox energy in a proton gradient.</text>
</comment>
<feature type="compositionally biased region" description="Gly residues" evidence="2">
    <location>
        <begin position="256"/>
        <end position="277"/>
    </location>
</feature>
<accession>A0A0U4B701</accession>
<proteinExistence type="inferred from homology"/>
<dbReference type="OrthoDB" id="13239at2"/>
<dbReference type="GO" id="GO:0008137">
    <property type="term" value="F:NADH dehydrogenase (ubiquinone) activity"/>
    <property type="evidence" value="ECO:0007669"/>
    <property type="project" value="UniProtKB-UniRule"/>
</dbReference>
<feature type="transmembrane region" description="Helical" evidence="1">
    <location>
        <begin position="127"/>
        <end position="160"/>
    </location>
</feature>
<keyword evidence="1" id="KW-0520">NAD</keyword>
<reference evidence="3 4" key="1">
    <citation type="journal article" date="1991" name="Int. J. Syst. Bacteriol.">
        <title>Description of the erythromycin-producing bacterium Arthrobacter sp. strain NRRL B-3381 as Aeromicrobium erythreum gen. nov., sp. nov.</title>
        <authorList>
            <person name="Miller E.S."/>
            <person name="Woese C.R."/>
            <person name="Brenner S."/>
        </authorList>
    </citation>
    <scope>NUCLEOTIDE SEQUENCE [LARGE SCALE GENOMIC DNA]</scope>
    <source>
        <strain evidence="3 4">AR18</strain>
    </source>
</reference>
<dbReference type="PANTHER" id="PTHR33269">
    <property type="entry name" value="NADH-UBIQUINONE OXIDOREDUCTASE CHAIN 6"/>
    <property type="match status" value="1"/>
</dbReference>
<dbReference type="KEGG" id="aer:AERYTH_03310"/>
<keyword evidence="1" id="KW-1003">Cell membrane</keyword>
<dbReference type="GO" id="GO:0005886">
    <property type="term" value="C:plasma membrane"/>
    <property type="evidence" value="ECO:0007669"/>
    <property type="project" value="UniProtKB-SubCell"/>
</dbReference>
<comment type="similarity">
    <text evidence="1">Belongs to the complex I subunit 6 family.</text>
</comment>
<dbReference type="Pfam" id="PF00499">
    <property type="entry name" value="Oxidored_q3"/>
    <property type="match status" value="1"/>
</dbReference>
<sequence length="277" mass="28843">MTAFWIVAPVVVVAALGLLFARKAVHAALSVAVVMVGLAVLYAAQGAPFLFAVQIIVYTGAIMMLFLFVLMLVGVESRESLTETIRGQRLAATVAGLGFGFVLVTAVGQTTLGPVTGLRSANEDGNVYGLAALMFGPYVVAMQLTAALLVTAVLGAMVLAHREALTPRRSQADIARDRMAEYATTGRHPGNPPTPGVFARHNAVDTPAPLPDGSPATDSVSPSIVARGQLRDGFDDDIHVVSRQLRREDDEDAGAGAVGRDGGPRRGSGAVGREGDE</sequence>
<evidence type="ECO:0000256" key="2">
    <source>
        <dbReference type="SAM" id="MobiDB-lite"/>
    </source>
</evidence>
<protein>
    <recommendedName>
        <fullName evidence="1">NADH-quinone oxidoreductase subunit J</fullName>
        <ecNumber evidence="1">7.1.1.-</ecNumber>
    </recommendedName>
</protein>
<dbReference type="STRING" id="2041.AERYTH_03310"/>
<comment type="subcellular location">
    <subcellularLocation>
        <location evidence="1">Cell membrane</location>
        <topology evidence="1">Multi-pass membrane protein</topology>
    </subcellularLocation>
</comment>
<dbReference type="InterPro" id="IPR042106">
    <property type="entry name" value="Nuo/plastoQ_OxRdtase_6_NuoJ"/>
</dbReference>
<dbReference type="InterPro" id="IPR001457">
    <property type="entry name" value="NADH_UbQ/plastoQ_OxRdtase_su6"/>
</dbReference>
<name>A0A0U4B701_9ACTN</name>
<dbReference type="EMBL" id="CP011502">
    <property type="protein sequence ID" value="ALX03801.1"/>
    <property type="molecule type" value="Genomic_DNA"/>
</dbReference>
<evidence type="ECO:0000313" key="4">
    <source>
        <dbReference type="Proteomes" id="UP000067689"/>
    </source>
</evidence>
<organism evidence="3 4">
    <name type="scientific">Aeromicrobium erythreum</name>
    <dbReference type="NCBI Taxonomy" id="2041"/>
    <lineage>
        <taxon>Bacteria</taxon>
        <taxon>Bacillati</taxon>
        <taxon>Actinomycetota</taxon>
        <taxon>Actinomycetes</taxon>
        <taxon>Propionibacteriales</taxon>
        <taxon>Nocardioidaceae</taxon>
        <taxon>Aeromicrobium</taxon>
    </lineage>
</organism>
<feature type="transmembrane region" description="Helical" evidence="1">
    <location>
        <begin position="28"/>
        <end position="45"/>
    </location>
</feature>
<dbReference type="GO" id="GO:0048038">
    <property type="term" value="F:quinone binding"/>
    <property type="evidence" value="ECO:0007669"/>
    <property type="project" value="UniProtKB-UniRule"/>
</dbReference>
<dbReference type="PATRIC" id="fig|2041.4.peg.695"/>
<comment type="catalytic activity">
    <reaction evidence="1">
        <text>a quinone + NADH + 5 H(+)(in) = a quinol + NAD(+) + 4 H(+)(out)</text>
        <dbReference type="Rhea" id="RHEA:57888"/>
        <dbReference type="ChEBI" id="CHEBI:15378"/>
        <dbReference type="ChEBI" id="CHEBI:24646"/>
        <dbReference type="ChEBI" id="CHEBI:57540"/>
        <dbReference type="ChEBI" id="CHEBI:57945"/>
        <dbReference type="ChEBI" id="CHEBI:132124"/>
    </reaction>
</comment>